<dbReference type="RefSeq" id="WP_192730203.1">
    <property type="nucleotide sequence ID" value="NZ_BAAAVL010000013.1"/>
</dbReference>
<dbReference type="EMBL" id="JADBEC010000001">
    <property type="protein sequence ID" value="MBE1506510.1"/>
    <property type="molecule type" value="Genomic_DNA"/>
</dbReference>
<dbReference type="InterPro" id="IPR008565">
    <property type="entry name" value="TtsA-like_GH18_dom"/>
</dbReference>
<evidence type="ECO:0000256" key="1">
    <source>
        <dbReference type="SAM" id="Phobius"/>
    </source>
</evidence>
<dbReference type="SUPFAM" id="SSF53955">
    <property type="entry name" value="Lysozyme-like"/>
    <property type="match status" value="1"/>
</dbReference>
<protein>
    <submittedName>
        <fullName evidence="3">Lysozyme family protein</fullName>
    </submittedName>
</protein>
<dbReference type="Proteomes" id="UP000620262">
    <property type="component" value="Unassembled WGS sequence"/>
</dbReference>
<evidence type="ECO:0000313" key="4">
    <source>
        <dbReference type="Proteomes" id="UP000620262"/>
    </source>
</evidence>
<keyword evidence="1" id="KW-1133">Transmembrane helix</keyword>
<reference evidence="3 4" key="1">
    <citation type="submission" date="2020-10" db="EMBL/GenBank/DDBJ databases">
        <title>Sequencing the genomes of 1000 actinobacteria strains.</title>
        <authorList>
            <person name="Klenk H.-P."/>
        </authorList>
    </citation>
    <scope>NUCLEOTIDE SEQUENCE [LARGE SCALE GENOMIC DNA]</scope>
    <source>
        <strain evidence="3 4">DSM 7307</strain>
    </source>
</reference>
<comment type="caution">
    <text evidence="3">The sequence shown here is derived from an EMBL/GenBank/DDBJ whole genome shotgun (WGS) entry which is preliminary data.</text>
</comment>
<evidence type="ECO:0000259" key="2">
    <source>
        <dbReference type="Pfam" id="PF05838"/>
    </source>
</evidence>
<proteinExistence type="predicted"/>
<dbReference type="CDD" id="cd13926">
    <property type="entry name" value="N-acetylmuramidase_GH108"/>
    <property type="match status" value="1"/>
</dbReference>
<feature type="transmembrane region" description="Helical" evidence="1">
    <location>
        <begin position="227"/>
        <end position="249"/>
    </location>
</feature>
<keyword evidence="1" id="KW-0472">Membrane</keyword>
<organism evidence="3 4">
    <name type="scientific">Rhizobium viscosum</name>
    <name type="common">Arthrobacter viscosus</name>
    <dbReference type="NCBI Taxonomy" id="1673"/>
    <lineage>
        <taxon>Bacteria</taxon>
        <taxon>Pseudomonadati</taxon>
        <taxon>Pseudomonadota</taxon>
        <taxon>Alphaproteobacteria</taxon>
        <taxon>Hyphomicrobiales</taxon>
        <taxon>Rhizobiaceae</taxon>
        <taxon>Rhizobium/Agrobacterium group</taxon>
        <taxon>Rhizobium</taxon>
    </lineage>
</organism>
<keyword evidence="1" id="KW-0812">Transmembrane</keyword>
<name>A0ABR9ITJ5_RHIVS</name>
<sequence length="267" mass="27540">MTSANFPECLSITLQSEGGLSLERTDPGNWTGGRIGKGTLKGTKYGISAAAFPNLDIRNLTLDDVKPIYKAKYWDEIGGDALPPGFDLATFDYAVNSGPARALRDAQSVIGAPADGKPGPLTRAKAATAGTREIKALCARRLSFMHGLAIWKTYGKGWSARVAKIEAKAVAMYLRVQPGVDVKAALADEASKAEKTAGTLQKAGAAIAVSASGGAGTGAALPAEVNLLVLGGVMVLGLVVAGALVVKAVRAKERAKAYRSAEMAIGQ</sequence>
<feature type="domain" description="TtsA-like Glycoside hydrolase family 108" evidence="2">
    <location>
        <begin position="12"/>
        <end position="98"/>
    </location>
</feature>
<dbReference type="Pfam" id="PF05838">
    <property type="entry name" value="Glyco_hydro_108"/>
    <property type="match status" value="1"/>
</dbReference>
<accession>A0ABR9ITJ5</accession>
<keyword evidence="4" id="KW-1185">Reference proteome</keyword>
<dbReference type="InterPro" id="IPR023346">
    <property type="entry name" value="Lysozyme-like_dom_sf"/>
</dbReference>
<evidence type="ECO:0000313" key="3">
    <source>
        <dbReference type="EMBL" id="MBE1506510.1"/>
    </source>
</evidence>
<gene>
    <name evidence="3" type="ORF">H4W29_003691</name>
</gene>
<dbReference type="Gene3D" id="1.20.141.10">
    <property type="entry name" value="Chitosanase, subunit A, domain 1"/>
    <property type="match status" value="1"/>
</dbReference>